<evidence type="ECO:0000259" key="7">
    <source>
        <dbReference type="SMART" id="SM00072"/>
    </source>
</evidence>
<sequence length="187" mass="20092">MSGTFVAVVGPSGVGKDSVIGFARDRLEASGNVVFVRRIVTREADGGSEDHDSMDEGEFAEAERNGAFALSWGAHGLRYGLPIALERDLAAGRVVVANLSRRIIPQLVARYPHAIVVSLTADRAVIAERLAGRGRETAESIEKRLNRNVSDPLPASTVCIDNAGAIETAGQQFVRLLEDALRQDERV</sequence>
<feature type="binding site" evidence="6">
    <location>
        <begin position="10"/>
        <end position="17"/>
    </location>
    <ligand>
        <name>ATP</name>
        <dbReference type="ChEBI" id="CHEBI:30616"/>
    </ligand>
</feature>
<dbReference type="Proteomes" id="UP000033608">
    <property type="component" value="Unassembled WGS sequence"/>
</dbReference>
<feature type="domain" description="Guanylate kinase/L-type calcium channel beta subunit" evidence="7">
    <location>
        <begin position="2"/>
        <end position="181"/>
    </location>
</feature>
<dbReference type="SUPFAM" id="SSF52540">
    <property type="entry name" value="P-loop containing nucleoside triphosphate hydrolases"/>
    <property type="match status" value="1"/>
</dbReference>
<dbReference type="EC" id="2.7.4.23" evidence="6"/>
<evidence type="ECO:0000313" key="10">
    <source>
        <dbReference type="Proteomes" id="UP000033608"/>
    </source>
</evidence>
<dbReference type="STRING" id="1121477.SAMN02745223_01099"/>
<dbReference type="GO" id="GO:0019634">
    <property type="term" value="P:organic phosphonate metabolic process"/>
    <property type="evidence" value="ECO:0007669"/>
    <property type="project" value="UniProtKB-UniRule"/>
</dbReference>
<dbReference type="RefSeq" id="WP_046135742.1">
    <property type="nucleotide sequence ID" value="NZ_FQVC01000002.1"/>
</dbReference>
<accession>A0A0F5LN03</accession>
<dbReference type="HAMAP" id="MF_00836">
    <property type="entry name" value="PhnN"/>
    <property type="match status" value="1"/>
</dbReference>
<dbReference type="Proteomes" id="UP000184533">
    <property type="component" value="Unassembled WGS sequence"/>
</dbReference>
<evidence type="ECO:0000256" key="3">
    <source>
        <dbReference type="ARBA" id="ARBA00022679"/>
    </source>
</evidence>
<organism evidence="8 10">
    <name type="scientific">Devosia limi DSM 17137</name>
    <dbReference type="NCBI Taxonomy" id="1121477"/>
    <lineage>
        <taxon>Bacteria</taxon>
        <taxon>Pseudomonadati</taxon>
        <taxon>Pseudomonadota</taxon>
        <taxon>Alphaproteobacteria</taxon>
        <taxon>Hyphomicrobiales</taxon>
        <taxon>Devosiaceae</taxon>
        <taxon>Devosia</taxon>
    </lineage>
</organism>
<keyword evidence="4 6" id="KW-0547">Nucleotide-binding</keyword>
<evidence type="ECO:0000313" key="9">
    <source>
        <dbReference type="EMBL" id="SHE75540.1"/>
    </source>
</evidence>
<keyword evidence="5 6" id="KW-0067">ATP-binding</keyword>
<evidence type="ECO:0000256" key="6">
    <source>
        <dbReference type="HAMAP-Rule" id="MF_00836"/>
    </source>
</evidence>
<dbReference type="GO" id="GO:0005524">
    <property type="term" value="F:ATP binding"/>
    <property type="evidence" value="ECO:0007669"/>
    <property type="project" value="UniProtKB-KW"/>
</dbReference>
<dbReference type="OrthoDB" id="341217at2"/>
<dbReference type="UniPathway" id="UPA00087">
    <property type="reaction ID" value="UER00175"/>
</dbReference>
<keyword evidence="10" id="KW-1185">Reference proteome</keyword>
<dbReference type="InterPro" id="IPR027417">
    <property type="entry name" value="P-loop_NTPase"/>
</dbReference>
<dbReference type="NCBIfam" id="TIGR02322">
    <property type="entry name" value="phosphon_PhnN"/>
    <property type="match status" value="1"/>
</dbReference>
<evidence type="ECO:0000256" key="1">
    <source>
        <dbReference type="ARBA" id="ARBA00000373"/>
    </source>
</evidence>
<reference evidence="8 10" key="1">
    <citation type="submission" date="2015-03" db="EMBL/GenBank/DDBJ databases">
        <authorList>
            <person name="Hassan Y.I."/>
            <person name="Lepp D."/>
            <person name="Zhou T."/>
        </authorList>
    </citation>
    <scope>NUCLEOTIDE SEQUENCE [LARGE SCALE GENOMIC DNA]</scope>
    <source>
        <strain evidence="8 10">DSM 17137</strain>
    </source>
</reference>
<evidence type="ECO:0000313" key="8">
    <source>
        <dbReference type="EMBL" id="KKB83665.1"/>
    </source>
</evidence>
<comment type="function">
    <text evidence="6">Catalyzes the phosphorylation of ribose 1,5-bisphosphate to 5-phospho-D-ribosyl alpha-1-diphosphate (PRPP).</text>
</comment>
<dbReference type="GO" id="GO:0033863">
    <property type="term" value="F:ribose 1,5-bisphosphate phosphokinase activity"/>
    <property type="evidence" value="ECO:0007669"/>
    <property type="project" value="UniProtKB-UniRule"/>
</dbReference>
<evidence type="ECO:0000313" key="11">
    <source>
        <dbReference type="Proteomes" id="UP000184533"/>
    </source>
</evidence>
<dbReference type="AlphaFoldDB" id="A0A0F5LN03"/>
<gene>
    <name evidence="6" type="primary">phnN</name>
    <name evidence="9" type="ORF">SAMN02745223_01099</name>
    <name evidence="8" type="ORF">VW29_13210</name>
</gene>
<keyword evidence="3 6" id="KW-0808">Transferase</keyword>
<comment type="pathway">
    <text evidence="2 6">Metabolic intermediate biosynthesis; 5-phospho-alpha-D-ribose 1-diphosphate biosynthesis; 5-phospho-alpha-D-ribose 1-diphosphate from D-ribose 5-phosphate (route II): step 3/3.</text>
</comment>
<name>A0A0F5LN03_9HYPH</name>
<dbReference type="EMBL" id="LAJF01000089">
    <property type="protein sequence ID" value="KKB83665.1"/>
    <property type="molecule type" value="Genomic_DNA"/>
</dbReference>
<comment type="catalytic activity">
    <reaction evidence="1 6">
        <text>alpha-D-ribose 1,5-bisphosphate + ATP = 5-phospho-alpha-D-ribose 1-diphosphate + ADP</text>
        <dbReference type="Rhea" id="RHEA:20109"/>
        <dbReference type="ChEBI" id="CHEBI:30616"/>
        <dbReference type="ChEBI" id="CHEBI:58017"/>
        <dbReference type="ChEBI" id="CHEBI:68688"/>
        <dbReference type="ChEBI" id="CHEBI:456216"/>
        <dbReference type="EC" id="2.7.4.23"/>
    </reaction>
</comment>
<comment type="similarity">
    <text evidence="6">Belongs to the ribose 1,5-bisphosphokinase family.</text>
</comment>
<evidence type="ECO:0000256" key="4">
    <source>
        <dbReference type="ARBA" id="ARBA00022741"/>
    </source>
</evidence>
<dbReference type="GO" id="GO:0006015">
    <property type="term" value="P:5-phosphoribose 1-diphosphate biosynthetic process"/>
    <property type="evidence" value="ECO:0007669"/>
    <property type="project" value="UniProtKB-UniRule"/>
</dbReference>
<dbReference type="Gene3D" id="3.40.50.300">
    <property type="entry name" value="P-loop containing nucleotide triphosphate hydrolases"/>
    <property type="match status" value="1"/>
</dbReference>
<evidence type="ECO:0000256" key="5">
    <source>
        <dbReference type="ARBA" id="ARBA00022840"/>
    </source>
</evidence>
<dbReference type="SMART" id="SM00072">
    <property type="entry name" value="GuKc"/>
    <property type="match status" value="1"/>
</dbReference>
<reference evidence="9 11" key="2">
    <citation type="submission" date="2016-11" db="EMBL/GenBank/DDBJ databases">
        <authorList>
            <person name="Jaros S."/>
            <person name="Januszkiewicz K."/>
            <person name="Wedrychowicz H."/>
        </authorList>
    </citation>
    <scope>NUCLEOTIDE SEQUENCE [LARGE SCALE GENOMIC DNA]</scope>
    <source>
        <strain evidence="9 11">DSM 17137</strain>
    </source>
</reference>
<dbReference type="PATRIC" id="fig|1121477.3.peg.3798"/>
<keyword evidence="9" id="KW-0418">Kinase</keyword>
<protein>
    <recommendedName>
        <fullName evidence="6">Ribose 1,5-bisphosphate phosphokinase PhnN</fullName>
        <ecNumber evidence="6">2.7.4.23</ecNumber>
    </recommendedName>
    <alternativeName>
        <fullName evidence="6">Ribose 1,5-bisphosphokinase</fullName>
    </alternativeName>
</protein>
<dbReference type="InterPro" id="IPR008145">
    <property type="entry name" value="GK/Ca_channel_bsu"/>
</dbReference>
<proteinExistence type="inferred from homology"/>
<dbReference type="InterPro" id="IPR012699">
    <property type="entry name" value="PhnN"/>
</dbReference>
<dbReference type="EMBL" id="FQVC01000002">
    <property type="protein sequence ID" value="SHE75540.1"/>
    <property type="molecule type" value="Genomic_DNA"/>
</dbReference>
<evidence type="ECO:0000256" key="2">
    <source>
        <dbReference type="ARBA" id="ARBA00005069"/>
    </source>
</evidence>